<sequence>MSEIEGLGFHCLPPCRRWPAEPTDPGGCLVGPWRSLLLLLLLSLLHRPNPGECAICPRQDYTVHWAKKSSSAAD</sequence>
<gene>
    <name evidence="1" type="ORF">EYF80_029647</name>
</gene>
<reference evidence="1 2" key="1">
    <citation type="submission" date="2019-03" db="EMBL/GenBank/DDBJ databases">
        <title>First draft genome of Liparis tanakae, snailfish: a comprehensive survey of snailfish specific genes.</title>
        <authorList>
            <person name="Kim W."/>
            <person name="Song I."/>
            <person name="Jeong J.-H."/>
            <person name="Kim D."/>
            <person name="Kim S."/>
            <person name="Ryu S."/>
            <person name="Song J.Y."/>
            <person name="Lee S.K."/>
        </authorList>
    </citation>
    <scope>NUCLEOTIDE SEQUENCE [LARGE SCALE GENOMIC DNA]</scope>
    <source>
        <tissue evidence="1">Muscle</tissue>
    </source>
</reference>
<evidence type="ECO:0000313" key="1">
    <source>
        <dbReference type="EMBL" id="TNN60095.1"/>
    </source>
</evidence>
<name>A0A4Z2H481_9TELE</name>
<accession>A0A4Z2H481</accession>
<protein>
    <submittedName>
        <fullName evidence="1">Uncharacterized protein</fullName>
    </submittedName>
</protein>
<keyword evidence="2" id="KW-1185">Reference proteome</keyword>
<proteinExistence type="predicted"/>
<comment type="caution">
    <text evidence="1">The sequence shown here is derived from an EMBL/GenBank/DDBJ whole genome shotgun (WGS) entry which is preliminary data.</text>
</comment>
<organism evidence="1 2">
    <name type="scientific">Liparis tanakae</name>
    <name type="common">Tanaka's snailfish</name>
    <dbReference type="NCBI Taxonomy" id="230148"/>
    <lineage>
        <taxon>Eukaryota</taxon>
        <taxon>Metazoa</taxon>
        <taxon>Chordata</taxon>
        <taxon>Craniata</taxon>
        <taxon>Vertebrata</taxon>
        <taxon>Euteleostomi</taxon>
        <taxon>Actinopterygii</taxon>
        <taxon>Neopterygii</taxon>
        <taxon>Teleostei</taxon>
        <taxon>Neoteleostei</taxon>
        <taxon>Acanthomorphata</taxon>
        <taxon>Eupercaria</taxon>
        <taxon>Perciformes</taxon>
        <taxon>Cottioidei</taxon>
        <taxon>Cottales</taxon>
        <taxon>Liparidae</taxon>
        <taxon>Liparis</taxon>
    </lineage>
</organism>
<dbReference type="Proteomes" id="UP000314294">
    <property type="component" value="Unassembled WGS sequence"/>
</dbReference>
<evidence type="ECO:0000313" key="2">
    <source>
        <dbReference type="Proteomes" id="UP000314294"/>
    </source>
</evidence>
<dbReference type="EMBL" id="SRLO01000340">
    <property type="protein sequence ID" value="TNN60095.1"/>
    <property type="molecule type" value="Genomic_DNA"/>
</dbReference>
<dbReference type="AlphaFoldDB" id="A0A4Z2H481"/>